<proteinExistence type="predicted"/>
<dbReference type="KEGG" id="rsz:108856414"/>
<dbReference type="OrthoDB" id="663108at2759"/>
<keyword evidence="2" id="KW-1185">Reference proteome</keyword>
<organism evidence="2 3">
    <name type="scientific">Raphanus sativus</name>
    <name type="common">Radish</name>
    <name type="synonym">Raphanus raphanistrum var. sativus</name>
    <dbReference type="NCBI Taxonomy" id="3726"/>
    <lineage>
        <taxon>Eukaryota</taxon>
        <taxon>Viridiplantae</taxon>
        <taxon>Streptophyta</taxon>
        <taxon>Embryophyta</taxon>
        <taxon>Tracheophyta</taxon>
        <taxon>Spermatophyta</taxon>
        <taxon>Magnoliopsida</taxon>
        <taxon>eudicotyledons</taxon>
        <taxon>Gunneridae</taxon>
        <taxon>Pentapetalae</taxon>
        <taxon>rosids</taxon>
        <taxon>malvids</taxon>
        <taxon>Brassicales</taxon>
        <taxon>Brassicaceae</taxon>
        <taxon>Brassiceae</taxon>
        <taxon>Raphanus</taxon>
    </lineage>
</organism>
<evidence type="ECO:0000313" key="2">
    <source>
        <dbReference type="Proteomes" id="UP000504610"/>
    </source>
</evidence>
<feature type="region of interest" description="Disordered" evidence="1">
    <location>
        <begin position="1"/>
        <end position="84"/>
    </location>
</feature>
<sequence length="130" mass="14543">MKREGRQHGFVRIGMIHPSGFNPRPSNQFVNRLDSPPAFGEFTKVPSKPTNHSKSTGKRERSKYSNCHVSPAIKSADKSKGRQKLESTDWWVDDKLDRLTGSDASSARDILDTLCGEDYGGHAYDDDDDC</sequence>
<gene>
    <name evidence="3" type="primary">LOC108856414</name>
</gene>
<dbReference type="GeneID" id="108856414"/>
<dbReference type="RefSeq" id="XP_018485709.1">
    <property type="nucleotide sequence ID" value="XM_018630207.2"/>
</dbReference>
<evidence type="ECO:0000256" key="1">
    <source>
        <dbReference type="SAM" id="MobiDB-lite"/>
    </source>
</evidence>
<name>A0A6J0NM29_RAPSA</name>
<reference evidence="2" key="1">
    <citation type="journal article" date="2019" name="Database">
        <title>The radish genome database (RadishGD): an integrated information resource for radish genomics.</title>
        <authorList>
            <person name="Yu H.J."/>
            <person name="Baek S."/>
            <person name="Lee Y.J."/>
            <person name="Cho A."/>
            <person name="Mun J.H."/>
        </authorList>
    </citation>
    <scope>NUCLEOTIDE SEQUENCE [LARGE SCALE GENOMIC DNA]</scope>
    <source>
        <strain evidence="2">cv. WK10039</strain>
    </source>
</reference>
<protein>
    <submittedName>
        <fullName evidence="3">Uncharacterized protein LOC108856414</fullName>
    </submittedName>
</protein>
<reference evidence="3" key="2">
    <citation type="submission" date="2025-08" db="UniProtKB">
        <authorList>
            <consortium name="RefSeq"/>
        </authorList>
    </citation>
    <scope>IDENTIFICATION</scope>
    <source>
        <tissue evidence="3">Leaf</tissue>
    </source>
</reference>
<dbReference type="Proteomes" id="UP000504610">
    <property type="component" value="Chromosome 1"/>
</dbReference>
<dbReference type="PANTHER" id="PTHR34278">
    <property type="entry name" value="PROTEIN THI031, PUTATIVE-RELATED"/>
    <property type="match status" value="1"/>
</dbReference>
<dbReference type="AlphaFoldDB" id="A0A6J0NM29"/>
<feature type="compositionally biased region" description="Basic and acidic residues" evidence="1">
    <location>
        <begin position="75"/>
        <end position="84"/>
    </location>
</feature>
<accession>A0A6J0NM29</accession>
<dbReference type="PANTHER" id="PTHR34278:SF10">
    <property type="entry name" value="CALCIUM-BINDING SITE PROTEIN-RELATED"/>
    <property type="match status" value="1"/>
</dbReference>
<evidence type="ECO:0000313" key="3">
    <source>
        <dbReference type="RefSeq" id="XP_018485709.1"/>
    </source>
</evidence>